<sequence length="190" mass="21367">MISRSTPASAVARLGQVHGRRQFTLVSMASVLVMVMMCLFCFAHASSPDPARAHALDVGYQELPLTIPPTTAIKLQTSDGKVFDTTAAIVSRSSVILGSLPLMPHVLAWLDHHQGTVLPSTDPLAIGWKRPTVSDWDKEFLDSWIMTPYSLSFWRPTTSQEIADMFNIENVYPEEEEEEIRRENERHFKN</sequence>
<dbReference type="GO" id="GO:0006511">
    <property type="term" value="P:ubiquitin-dependent protein catabolic process"/>
    <property type="evidence" value="ECO:0007669"/>
    <property type="project" value="InterPro"/>
</dbReference>
<comment type="caution">
    <text evidence="3">The sequence shown here is derived from an EMBL/GenBank/DDBJ whole genome shotgun (WGS) entry which is preliminary data.</text>
</comment>
<reference evidence="3 4" key="1">
    <citation type="submission" date="2016-07" db="EMBL/GenBank/DDBJ databases">
        <title>Pervasive Adenine N6-methylation of Active Genes in Fungi.</title>
        <authorList>
            <consortium name="DOE Joint Genome Institute"/>
            <person name="Mondo S.J."/>
            <person name="Dannebaum R.O."/>
            <person name="Kuo R.C."/>
            <person name="Labutti K."/>
            <person name="Haridas S."/>
            <person name="Kuo A."/>
            <person name="Salamov A."/>
            <person name="Ahrendt S.R."/>
            <person name="Lipzen A."/>
            <person name="Sullivan W."/>
            <person name="Andreopoulos W.B."/>
            <person name="Clum A."/>
            <person name="Lindquist E."/>
            <person name="Daum C."/>
            <person name="Ramamoorthy G.K."/>
            <person name="Gryganskyi A."/>
            <person name="Culley D."/>
            <person name="Magnuson J.K."/>
            <person name="James T.Y."/>
            <person name="O'Malley M.A."/>
            <person name="Stajich J.E."/>
            <person name="Spatafora J.W."/>
            <person name="Visel A."/>
            <person name="Grigoriev I.V."/>
        </authorList>
    </citation>
    <scope>NUCLEOTIDE SEQUENCE [LARGE SCALE GENOMIC DNA]</scope>
    <source>
        <strain evidence="3 4">PL171</strain>
    </source>
</reference>
<dbReference type="Pfam" id="PF01466">
    <property type="entry name" value="Skp1"/>
    <property type="match status" value="1"/>
</dbReference>
<evidence type="ECO:0000313" key="4">
    <source>
        <dbReference type="Proteomes" id="UP000193411"/>
    </source>
</evidence>
<feature type="transmembrane region" description="Helical" evidence="1">
    <location>
        <begin position="23"/>
        <end position="45"/>
    </location>
</feature>
<evidence type="ECO:0000256" key="1">
    <source>
        <dbReference type="SAM" id="Phobius"/>
    </source>
</evidence>
<keyword evidence="4" id="KW-1185">Reference proteome</keyword>
<organism evidence="3 4">
    <name type="scientific">Catenaria anguillulae PL171</name>
    <dbReference type="NCBI Taxonomy" id="765915"/>
    <lineage>
        <taxon>Eukaryota</taxon>
        <taxon>Fungi</taxon>
        <taxon>Fungi incertae sedis</taxon>
        <taxon>Blastocladiomycota</taxon>
        <taxon>Blastocladiomycetes</taxon>
        <taxon>Blastocladiales</taxon>
        <taxon>Catenariaceae</taxon>
        <taxon>Catenaria</taxon>
    </lineage>
</organism>
<dbReference type="InterPro" id="IPR011333">
    <property type="entry name" value="SKP1/BTB/POZ_sf"/>
</dbReference>
<dbReference type="EMBL" id="MCFL01000051">
    <property type="protein sequence ID" value="ORZ32086.1"/>
    <property type="molecule type" value="Genomic_DNA"/>
</dbReference>
<dbReference type="AlphaFoldDB" id="A0A1Y2HBY5"/>
<evidence type="ECO:0000313" key="3">
    <source>
        <dbReference type="EMBL" id="ORZ32086.1"/>
    </source>
</evidence>
<dbReference type="STRING" id="765915.A0A1Y2HBY5"/>
<protein>
    <recommendedName>
        <fullName evidence="2">SKP1 component dimerisation domain-containing protein</fullName>
    </recommendedName>
</protein>
<evidence type="ECO:0000259" key="2">
    <source>
        <dbReference type="Pfam" id="PF01466"/>
    </source>
</evidence>
<dbReference type="InterPro" id="IPR016072">
    <property type="entry name" value="Skp1_comp_dimer"/>
</dbReference>
<keyword evidence="1" id="KW-1133">Transmembrane helix</keyword>
<keyword evidence="1" id="KW-0472">Membrane</keyword>
<feature type="domain" description="SKP1 component dimerisation" evidence="2">
    <location>
        <begin position="158"/>
        <end position="186"/>
    </location>
</feature>
<name>A0A1Y2HBY5_9FUNG</name>
<accession>A0A1Y2HBY5</accession>
<keyword evidence="1" id="KW-0812">Transmembrane</keyword>
<feature type="non-terminal residue" evidence="3">
    <location>
        <position position="190"/>
    </location>
</feature>
<dbReference type="Proteomes" id="UP000193411">
    <property type="component" value="Unassembled WGS sequence"/>
</dbReference>
<gene>
    <name evidence="3" type="ORF">BCR44DRAFT_1441048</name>
</gene>
<proteinExistence type="predicted"/>
<dbReference type="Gene3D" id="3.30.710.10">
    <property type="entry name" value="Potassium Channel Kv1.1, Chain A"/>
    <property type="match status" value="1"/>
</dbReference>